<evidence type="ECO:0000256" key="2">
    <source>
        <dbReference type="ARBA" id="ARBA00006285"/>
    </source>
</evidence>
<dbReference type="InterPro" id="IPR015883">
    <property type="entry name" value="Glyco_hydro_20_cat"/>
</dbReference>
<dbReference type="Gene3D" id="3.30.379.10">
    <property type="entry name" value="Chitobiase/beta-hexosaminidase domain 2-like"/>
    <property type="match status" value="1"/>
</dbReference>
<evidence type="ECO:0000256" key="3">
    <source>
        <dbReference type="ARBA" id="ARBA00012663"/>
    </source>
</evidence>
<evidence type="ECO:0000313" key="7">
    <source>
        <dbReference type="Proteomes" id="UP001164746"/>
    </source>
</evidence>
<proteinExistence type="inferred from homology"/>
<evidence type="ECO:0000259" key="5">
    <source>
        <dbReference type="Pfam" id="PF00728"/>
    </source>
</evidence>
<evidence type="ECO:0000256" key="1">
    <source>
        <dbReference type="ARBA" id="ARBA00001231"/>
    </source>
</evidence>
<dbReference type="EC" id="3.2.1.52" evidence="3"/>
<feature type="domain" description="Glycoside hydrolase family 20 catalytic" evidence="5">
    <location>
        <begin position="265"/>
        <end position="496"/>
    </location>
</feature>
<gene>
    <name evidence="6" type="ORF">MAR_026780</name>
</gene>
<dbReference type="PRINTS" id="PR00738">
    <property type="entry name" value="GLHYDRLASE20"/>
</dbReference>
<feature type="domain" description="Glycoside hydrolase family 20 catalytic" evidence="5">
    <location>
        <begin position="202"/>
        <end position="264"/>
    </location>
</feature>
<name>A0ABY7ERX9_MYAAR</name>
<comment type="catalytic activity">
    <reaction evidence="1">
        <text>Hydrolysis of terminal non-reducing N-acetyl-D-hexosamine residues in N-acetyl-beta-D-hexosaminides.</text>
        <dbReference type="EC" id="3.2.1.52"/>
    </reaction>
</comment>
<protein>
    <recommendedName>
        <fullName evidence="3">beta-N-acetylhexosaminidase</fullName>
        <ecNumber evidence="3">3.2.1.52</ecNumber>
    </recommendedName>
</protein>
<sequence length="563" mass="65466">MYVGGIYRTIYVFVTVHHLMAAQAAAPNVRDNLIKMVGKNEQVPPGGKDNPFLQEFLDIHSRPKVVLETREHSMFNLKMDESFEFKPPIRKAPFSSTGEPWPMPAKYVSNKDKLLQLNTASFKLKILNKNCDILEDAIKRYTNLISSHVPEEHYEFIYNFDEKTRAFREHEMQDKYQHVTEMGDLEIHVYAKETEIEDKPRFPHRGILIDTSRHYIHKHVIRDVLDGMAYTKLNVLHWHMVDDNSFPYQSEVYPKLSHSFSWFGYPEIKSTCYTRNGKAVRGPIGPINPAKNETYEFMSNLFNEIFDVFPDEFVHLGGDELHDSCWATNPTITAYLEEFGNIPQVEARTSNVQNYINKAIGFYFSRLIKTLKDTAEQKQQRKNFIMWEDVLRNTEKVPSESILQVWMGQPSNVRVLNSKGYKALYSSCWYLDNIEQYPMWSKYYECDPSPYSSDAEEKGRLLGGEACLWAEFITTDTLMTMMWPRSLAPAERLWSPRNVRDIGSAARRIEEQRCRMINRGLATGHISGPDYCIRPNGEYLRKTSEHTAENKVPGVLDRVTYHS</sequence>
<keyword evidence="4" id="KW-0378">Hydrolase</keyword>
<keyword evidence="7" id="KW-1185">Reference proteome</keyword>
<dbReference type="InterPro" id="IPR017853">
    <property type="entry name" value="GH"/>
</dbReference>
<dbReference type="SUPFAM" id="SSF51445">
    <property type="entry name" value="(Trans)glycosidases"/>
    <property type="match status" value="1"/>
</dbReference>
<dbReference type="Proteomes" id="UP001164746">
    <property type="component" value="Chromosome 8"/>
</dbReference>
<evidence type="ECO:0000313" key="6">
    <source>
        <dbReference type="EMBL" id="WAR12600.1"/>
    </source>
</evidence>
<accession>A0ABY7ERX9</accession>
<dbReference type="Pfam" id="PF00728">
    <property type="entry name" value="Glyco_hydro_20"/>
    <property type="match status" value="2"/>
</dbReference>
<evidence type="ECO:0000256" key="4">
    <source>
        <dbReference type="ARBA" id="ARBA00022801"/>
    </source>
</evidence>
<dbReference type="Gene3D" id="3.20.20.80">
    <property type="entry name" value="Glycosidases"/>
    <property type="match status" value="2"/>
</dbReference>
<comment type="similarity">
    <text evidence="2">Belongs to the glycosyl hydrolase 20 family.</text>
</comment>
<organism evidence="6 7">
    <name type="scientific">Mya arenaria</name>
    <name type="common">Soft-shell clam</name>
    <dbReference type="NCBI Taxonomy" id="6604"/>
    <lineage>
        <taxon>Eukaryota</taxon>
        <taxon>Metazoa</taxon>
        <taxon>Spiralia</taxon>
        <taxon>Lophotrochozoa</taxon>
        <taxon>Mollusca</taxon>
        <taxon>Bivalvia</taxon>
        <taxon>Autobranchia</taxon>
        <taxon>Heteroconchia</taxon>
        <taxon>Euheterodonta</taxon>
        <taxon>Imparidentia</taxon>
        <taxon>Neoheterodontei</taxon>
        <taxon>Myida</taxon>
        <taxon>Myoidea</taxon>
        <taxon>Myidae</taxon>
        <taxon>Mya</taxon>
    </lineage>
</organism>
<dbReference type="InterPro" id="IPR029018">
    <property type="entry name" value="Hex-like_dom2"/>
</dbReference>
<dbReference type="PANTHER" id="PTHR22600:SF21">
    <property type="entry name" value="BETA-HEXOSAMINIDASE A"/>
    <property type="match status" value="1"/>
</dbReference>
<reference evidence="6" key="1">
    <citation type="submission" date="2022-11" db="EMBL/GenBank/DDBJ databases">
        <title>Centuries of genome instability and evolution in soft-shell clam transmissible cancer (bioRxiv).</title>
        <authorList>
            <person name="Hart S.F.M."/>
            <person name="Yonemitsu M.A."/>
            <person name="Giersch R.M."/>
            <person name="Beal B.F."/>
            <person name="Arriagada G."/>
            <person name="Davis B.W."/>
            <person name="Ostrander E.A."/>
            <person name="Goff S.P."/>
            <person name="Metzger M.J."/>
        </authorList>
    </citation>
    <scope>NUCLEOTIDE SEQUENCE</scope>
    <source>
        <strain evidence="6">MELC-2E11</strain>
        <tissue evidence="6">Siphon/mantle</tissue>
    </source>
</reference>
<dbReference type="InterPro" id="IPR025705">
    <property type="entry name" value="Beta_hexosaminidase_sua/sub"/>
</dbReference>
<dbReference type="PANTHER" id="PTHR22600">
    <property type="entry name" value="BETA-HEXOSAMINIDASE"/>
    <property type="match status" value="1"/>
</dbReference>
<dbReference type="EMBL" id="CP111019">
    <property type="protein sequence ID" value="WAR12600.1"/>
    <property type="molecule type" value="Genomic_DNA"/>
</dbReference>